<dbReference type="AlphaFoldDB" id="A0A7W5ASM8"/>
<sequence length="221" mass="23702">MGTRIHEATVTWLAAPGEPVDAGARALIAETGRLLDTAVQDRAGVEVLTLCRWLRDGAQGTRLQVHLGALPGHGTLANLYAVDGRIEYREPVTPRPGSYGSPAMDIGLAAAEIIGGGIAGNAAYEMVKASIFSFWKRDRTVAEEPASPLTRAEALAMAVTLIDTEWPELAEPAPPPTIRAEERTESGTWRFVLDHPGQVFSVLVPAGRPDPSRLTVSRYVE</sequence>
<gene>
    <name evidence="1" type="ORF">FHR83_009279</name>
</gene>
<accession>A0A7W5ASM8</accession>
<protein>
    <submittedName>
        <fullName evidence="1">Uncharacterized protein</fullName>
    </submittedName>
</protein>
<dbReference type="EMBL" id="JACHXF010000040">
    <property type="protein sequence ID" value="MBB3101550.1"/>
    <property type="molecule type" value="Genomic_DNA"/>
</dbReference>
<proteinExistence type="predicted"/>
<reference evidence="1 2" key="1">
    <citation type="submission" date="2020-08" db="EMBL/GenBank/DDBJ databases">
        <title>Genomic Encyclopedia of Type Strains, Phase III (KMG-III): the genomes of soil and plant-associated and newly described type strains.</title>
        <authorList>
            <person name="Whitman W."/>
        </authorList>
    </citation>
    <scope>NUCLEOTIDE SEQUENCE [LARGE SCALE GENOMIC DNA]</scope>
    <source>
        <strain evidence="1 2">CECT 3287</strain>
    </source>
</reference>
<evidence type="ECO:0000313" key="1">
    <source>
        <dbReference type="EMBL" id="MBB3101550.1"/>
    </source>
</evidence>
<dbReference type="Proteomes" id="UP000590749">
    <property type="component" value="Unassembled WGS sequence"/>
</dbReference>
<organism evidence="1 2">
    <name type="scientific">Actinoplanes campanulatus</name>
    <dbReference type="NCBI Taxonomy" id="113559"/>
    <lineage>
        <taxon>Bacteria</taxon>
        <taxon>Bacillati</taxon>
        <taxon>Actinomycetota</taxon>
        <taxon>Actinomycetes</taxon>
        <taxon>Micromonosporales</taxon>
        <taxon>Micromonosporaceae</taxon>
        <taxon>Actinoplanes</taxon>
    </lineage>
</organism>
<evidence type="ECO:0000313" key="2">
    <source>
        <dbReference type="Proteomes" id="UP000590749"/>
    </source>
</evidence>
<keyword evidence="2" id="KW-1185">Reference proteome</keyword>
<name>A0A7W5ASM8_9ACTN</name>
<comment type="caution">
    <text evidence="1">The sequence shown here is derived from an EMBL/GenBank/DDBJ whole genome shotgun (WGS) entry which is preliminary data.</text>
</comment>
<dbReference type="RefSeq" id="WP_183227950.1">
    <property type="nucleotide sequence ID" value="NZ_BMPW01000047.1"/>
</dbReference>